<accession>A0A1H4DZQ9</accession>
<dbReference type="GO" id="GO:0008194">
    <property type="term" value="F:UDP-glycosyltransferase activity"/>
    <property type="evidence" value="ECO:0007669"/>
    <property type="project" value="InterPro"/>
</dbReference>
<dbReference type="STRING" id="425514.SAMN05443550_105157"/>
<dbReference type="PANTHER" id="PTHR48043:SF145">
    <property type="entry name" value="FI06409P-RELATED"/>
    <property type="match status" value="1"/>
</dbReference>
<dbReference type="Gene3D" id="3.40.50.2000">
    <property type="entry name" value="Glycogen Phosphorylase B"/>
    <property type="match status" value="2"/>
</dbReference>
<dbReference type="PANTHER" id="PTHR48043">
    <property type="entry name" value="EG:EG0003.4 PROTEIN-RELATED"/>
    <property type="match status" value="1"/>
</dbReference>
<gene>
    <name evidence="3" type="ORF">SAMN05443550_105157</name>
</gene>
<keyword evidence="4" id="KW-1185">Reference proteome</keyword>
<dbReference type="InterPro" id="IPR002213">
    <property type="entry name" value="UDP_glucos_trans"/>
</dbReference>
<dbReference type="CDD" id="cd03784">
    <property type="entry name" value="GT1_Gtf-like"/>
    <property type="match status" value="1"/>
</dbReference>
<dbReference type="RefSeq" id="WP_090556661.1">
    <property type="nucleotide sequence ID" value="NZ_FNRA01000005.1"/>
</dbReference>
<dbReference type="InterPro" id="IPR050271">
    <property type="entry name" value="UDP-glycosyltransferase"/>
</dbReference>
<evidence type="ECO:0000313" key="4">
    <source>
        <dbReference type="Proteomes" id="UP000198850"/>
    </source>
</evidence>
<dbReference type="EMBL" id="FNRA01000005">
    <property type="protein sequence ID" value="SEA77672.1"/>
    <property type="molecule type" value="Genomic_DNA"/>
</dbReference>
<name>A0A1H4DZQ9_9SPHI</name>
<sequence length="442" mass="49505">MNIVKEQLKGKRILFATVPTDGHFNPLTGLAKYLQQVGCDIRWYTSVTFEDKLKRLEIPLYPFEKALEINQSNFLKLFPGRAGITDAAEVMEFDLHYLLGNMAGDLYTDILKIHESFPFDLMIADSSFTAIPLVKIKMNIPVVSIGVYPLPESAANLAPYSMGLPPAKNETELLNYAELHKEALNKTFKGSTDSFHSILEEHDIRLERSLLLDLLVKQASLYLQIGAPSFEYKRVGMGENIRFVGSLLPYSSNHQKKPWYDERLEQYEKVVLVTQGTVEKDPDKIIVPTLEAFYGTDTLVIATTAGNQTEKLKEKYAAKNIIIEDFIPYDDVMPYAGVYITNGGYGGVMLSISHKLPIVAAGLLEAKNEICSRIGYFKLGIDLSTERPSPQELRSAVEEVMVNGQYKNNATRLSIELDSYLPTALCASYVAELLQQPGQLKI</sequence>
<evidence type="ECO:0000256" key="1">
    <source>
        <dbReference type="ARBA" id="ARBA00022676"/>
    </source>
</evidence>
<protein>
    <submittedName>
        <fullName evidence="3">Glycosyltransferase, MGT family</fullName>
    </submittedName>
</protein>
<keyword evidence="1" id="KW-0328">Glycosyltransferase</keyword>
<dbReference type="Proteomes" id="UP000198850">
    <property type="component" value="Unassembled WGS sequence"/>
</dbReference>
<dbReference type="SUPFAM" id="SSF53756">
    <property type="entry name" value="UDP-Glycosyltransferase/glycogen phosphorylase"/>
    <property type="match status" value="1"/>
</dbReference>
<organism evidence="3 4">
    <name type="scientific">Pedobacter hartonius</name>
    <dbReference type="NCBI Taxonomy" id="425514"/>
    <lineage>
        <taxon>Bacteria</taxon>
        <taxon>Pseudomonadati</taxon>
        <taxon>Bacteroidota</taxon>
        <taxon>Sphingobacteriia</taxon>
        <taxon>Sphingobacteriales</taxon>
        <taxon>Sphingobacteriaceae</taxon>
        <taxon>Pedobacter</taxon>
    </lineage>
</organism>
<evidence type="ECO:0000256" key="2">
    <source>
        <dbReference type="ARBA" id="ARBA00022679"/>
    </source>
</evidence>
<evidence type="ECO:0000313" key="3">
    <source>
        <dbReference type="EMBL" id="SEA77672.1"/>
    </source>
</evidence>
<dbReference type="Pfam" id="PF00201">
    <property type="entry name" value="UDPGT"/>
    <property type="match status" value="1"/>
</dbReference>
<reference evidence="3 4" key="1">
    <citation type="submission" date="2016-10" db="EMBL/GenBank/DDBJ databases">
        <authorList>
            <person name="de Groot N.N."/>
        </authorList>
    </citation>
    <scope>NUCLEOTIDE SEQUENCE [LARGE SCALE GENOMIC DNA]</scope>
    <source>
        <strain evidence="3 4">DSM 19033</strain>
    </source>
</reference>
<dbReference type="AlphaFoldDB" id="A0A1H4DZQ9"/>
<dbReference type="OrthoDB" id="6620093at2"/>
<proteinExistence type="predicted"/>
<keyword evidence="2 3" id="KW-0808">Transferase</keyword>